<name>A0AAU9K1T9_9CILI</name>
<accession>A0AAU9K1T9</accession>
<organism evidence="1 2">
    <name type="scientific">Blepharisma stoltei</name>
    <dbReference type="NCBI Taxonomy" id="1481888"/>
    <lineage>
        <taxon>Eukaryota</taxon>
        <taxon>Sar</taxon>
        <taxon>Alveolata</taxon>
        <taxon>Ciliophora</taxon>
        <taxon>Postciliodesmatophora</taxon>
        <taxon>Heterotrichea</taxon>
        <taxon>Heterotrichida</taxon>
        <taxon>Blepharismidae</taxon>
        <taxon>Blepharisma</taxon>
    </lineage>
</organism>
<comment type="caution">
    <text evidence="1">The sequence shown here is derived from an EMBL/GenBank/DDBJ whole genome shotgun (WGS) entry which is preliminary data.</text>
</comment>
<protein>
    <submittedName>
        <fullName evidence="1">Uncharacterized protein</fullName>
    </submittedName>
</protein>
<keyword evidence="2" id="KW-1185">Reference proteome</keyword>
<dbReference type="EMBL" id="CAJZBQ010000043">
    <property type="protein sequence ID" value="CAG9327151.1"/>
    <property type="molecule type" value="Genomic_DNA"/>
</dbReference>
<dbReference type="Proteomes" id="UP001162131">
    <property type="component" value="Unassembled WGS sequence"/>
</dbReference>
<sequence>MSLSPPCLVDSNVEWEGYEFLQYTVWVERKVVCTKIPKNGISWLRQKGKFKAWGVTPNFTLGRFTNGAVISCRRYLAFPFQLWTFIFLEVKSNPQKKD</sequence>
<gene>
    <name evidence="1" type="ORF">BSTOLATCC_MIC43541</name>
</gene>
<evidence type="ECO:0000313" key="1">
    <source>
        <dbReference type="EMBL" id="CAG9327151.1"/>
    </source>
</evidence>
<proteinExistence type="predicted"/>
<reference evidence="1" key="1">
    <citation type="submission" date="2021-09" db="EMBL/GenBank/DDBJ databases">
        <authorList>
            <consortium name="AG Swart"/>
            <person name="Singh M."/>
            <person name="Singh A."/>
            <person name="Seah K."/>
            <person name="Emmerich C."/>
        </authorList>
    </citation>
    <scope>NUCLEOTIDE SEQUENCE</scope>
    <source>
        <strain evidence="1">ATCC30299</strain>
    </source>
</reference>
<evidence type="ECO:0000313" key="2">
    <source>
        <dbReference type="Proteomes" id="UP001162131"/>
    </source>
</evidence>
<dbReference type="AlphaFoldDB" id="A0AAU9K1T9"/>